<keyword evidence="2 4" id="KW-0479">Metal-binding</keyword>
<feature type="region of interest" description="Disordered" evidence="5">
    <location>
        <begin position="33"/>
        <end position="58"/>
    </location>
</feature>
<evidence type="ECO:0000256" key="5">
    <source>
        <dbReference type="SAM" id="MobiDB-lite"/>
    </source>
</evidence>
<dbReference type="PIRSF" id="PIRSF028099">
    <property type="entry name" value="DUF1111"/>
    <property type="match status" value="1"/>
</dbReference>
<dbReference type="KEGG" id="ceh:CEW89_00935"/>
<feature type="domain" description="Cytochrome c" evidence="7">
    <location>
        <begin position="398"/>
        <end position="532"/>
    </location>
</feature>
<proteinExistence type="predicted"/>
<dbReference type="InterPro" id="IPR051395">
    <property type="entry name" value="Cytochrome_c_Peroxidase/MauG"/>
</dbReference>
<dbReference type="EMBL" id="CP022196">
    <property type="protein sequence ID" value="ATG46260.1"/>
    <property type="molecule type" value="Genomic_DNA"/>
</dbReference>
<dbReference type="InterPro" id="IPR010538">
    <property type="entry name" value="DHOR"/>
</dbReference>
<dbReference type="OrthoDB" id="9805202at2"/>
<dbReference type="Pfam" id="PF06537">
    <property type="entry name" value="DHOR"/>
    <property type="match status" value="1"/>
</dbReference>
<name>A0A291G8A4_9RHOB</name>
<dbReference type="GO" id="GO:0046872">
    <property type="term" value="F:metal ion binding"/>
    <property type="evidence" value="ECO:0007669"/>
    <property type="project" value="UniProtKB-KW"/>
</dbReference>
<organism evidence="8 9">
    <name type="scientific">Celeribacter ethanolicus</name>
    <dbReference type="NCBI Taxonomy" id="1758178"/>
    <lineage>
        <taxon>Bacteria</taxon>
        <taxon>Pseudomonadati</taxon>
        <taxon>Pseudomonadota</taxon>
        <taxon>Alphaproteobacteria</taxon>
        <taxon>Rhodobacterales</taxon>
        <taxon>Roseobacteraceae</taxon>
        <taxon>Celeribacter</taxon>
    </lineage>
</organism>
<keyword evidence="9" id="KW-1185">Reference proteome</keyword>
<dbReference type="GO" id="GO:0020037">
    <property type="term" value="F:heme binding"/>
    <property type="evidence" value="ECO:0007669"/>
    <property type="project" value="InterPro"/>
</dbReference>
<evidence type="ECO:0000313" key="8">
    <source>
        <dbReference type="EMBL" id="ATG46260.1"/>
    </source>
</evidence>
<reference evidence="8 9" key="1">
    <citation type="submission" date="2017-06" db="EMBL/GenBank/DDBJ databases">
        <title>Celeribacter sp. TSPH2 complete genome sequence.</title>
        <authorList>
            <person name="Woo J.-H."/>
            <person name="Kim H.-S."/>
        </authorList>
    </citation>
    <scope>NUCLEOTIDE SEQUENCE [LARGE SCALE GENOMIC DNA]</scope>
    <source>
        <strain evidence="8 9">TSPH2</strain>
    </source>
</reference>
<gene>
    <name evidence="8" type="ORF">CEW89_00935</name>
</gene>
<dbReference type="PROSITE" id="PS51007">
    <property type="entry name" value="CYTC"/>
    <property type="match status" value="1"/>
</dbReference>
<evidence type="ECO:0000256" key="2">
    <source>
        <dbReference type="ARBA" id="ARBA00022723"/>
    </source>
</evidence>
<dbReference type="PANTHER" id="PTHR30600">
    <property type="entry name" value="CYTOCHROME C PEROXIDASE-RELATED"/>
    <property type="match status" value="1"/>
</dbReference>
<dbReference type="GO" id="GO:0009055">
    <property type="term" value="F:electron transfer activity"/>
    <property type="evidence" value="ECO:0007669"/>
    <property type="project" value="InterPro"/>
</dbReference>
<evidence type="ECO:0000256" key="3">
    <source>
        <dbReference type="ARBA" id="ARBA00023004"/>
    </source>
</evidence>
<keyword evidence="3 4" id="KW-0408">Iron</keyword>
<dbReference type="Gene3D" id="1.10.760.10">
    <property type="entry name" value="Cytochrome c-like domain"/>
    <property type="match status" value="1"/>
</dbReference>
<accession>A0A291G8A4</accession>
<keyword evidence="6" id="KW-0732">Signal</keyword>
<feature type="chain" id="PRO_5013081279" evidence="6">
    <location>
        <begin position="31"/>
        <end position="532"/>
    </location>
</feature>
<feature type="signal peptide" evidence="6">
    <location>
        <begin position="1"/>
        <end position="30"/>
    </location>
</feature>
<sequence length="532" mass="56976">MRHRWTKPSKAAQALASVLALSLMGQGVWAQEGAEGLPTSDPHLPTVPRTQEERARVASVTATPDSFMAPEAFETHPGGAGTVTDTGDDTAFTLPPANLPFESKLDFELGNALFAKLWVSSPSSTKASDGLGPLYNARSCQRCHVNDGRGHPPEHPDDDRTSMFLRLSVPAGDAPLTALEAYLAHLDGDDATPRTRPVPGYGTQLQDLSLAGFAPEGRMEIAYEEIPVTLSGGEAASLRKPLYSISNPSFGALPGEVQISPRVANQMIGLGLLEAIPAEDILALADPDDADGDGISGRPNLVWSKRYDQVMLGRFGWKAGEPTVEEQSAAAFHGDIGISSPLFPEPAGDCTVEQVACLNAPNGAGDARGDEIDQTGMDLVTFYARNLGVPERRDLDAPAVLWGKALFHDIGCASCHVPKHVTARLEGTDHAPQSFQLIWPYTDLLLHDMGAGLADDRPEHRATGREWRTAPLWGIGLTARVSGHTTYLHDGRARSLLEAVLWHGGEAEAARDAVVELPPEDRTALIRFLESL</sequence>
<dbReference type="InterPro" id="IPR036909">
    <property type="entry name" value="Cyt_c-like_dom_sf"/>
</dbReference>
<dbReference type="InterPro" id="IPR009056">
    <property type="entry name" value="Cyt_c-like_dom"/>
</dbReference>
<evidence type="ECO:0000313" key="9">
    <source>
        <dbReference type="Proteomes" id="UP000217935"/>
    </source>
</evidence>
<evidence type="ECO:0000256" key="6">
    <source>
        <dbReference type="SAM" id="SignalP"/>
    </source>
</evidence>
<dbReference type="GO" id="GO:0004130">
    <property type="term" value="F:cytochrome-c peroxidase activity"/>
    <property type="evidence" value="ECO:0007669"/>
    <property type="project" value="TreeGrafter"/>
</dbReference>
<protein>
    <submittedName>
        <fullName evidence="8">Thiol oxidoreductase</fullName>
    </submittedName>
</protein>
<dbReference type="PANTHER" id="PTHR30600:SF4">
    <property type="entry name" value="CYTOCHROME C DOMAIN-CONTAINING PROTEIN"/>
    <property type="match status" value="1"/>
</dbReference>
<evidence type="ECO:0000256" key="1">
    <source>
        <dbReference type="ARBA" id="ARBA00022617"/>
    </source>
</evidence>
<dbReference type="Proteomes" id="UP000217935">
    <property type="component" value="Chromosome"/>
</dbReference>
<evidence type="ECO:0000259" key="7">
    <source>
        <dbReference type="PROSITE" id="PS51007"/>
    </source>
</evidence>
<dbReference type="STRING" id="1758178.GCA_001550095_03446"/>
<dbReference type="SUPFAM" id="SSF46626">
    <property type="entry name" value="Cytochrome c"/>
    <property type="match status" value="1"/>
</dbReference>
<keyword evidence="1 4" id="KW-0349">Heme</keyword>
<dbReference type="AlphaFoldDB" id="A0A291G8A4"/>
<evidence type="ECO:0000256" key="4">
    <source>
        <dbReference type="PROSITE-ProRule" id="PRU00433"/>
    </source>
</evidence>